<dbReference type="Gene3D" id="3.30.565.10">
    <property type="entry name" value="Histidine kinase-like ATPase, C-terminal domain"/>
    <property type="match status" value="1"/>
</dbReference>
<evidence type="ECO:0000256" key="10">
    <source>
        <dbReference type="ARBA" id="ARBA00023125"/>
    </source>
</evidence>
<dbReference type="PROSITE" id="PS50110">
    <property type="entry name" value="RESPONSE_REGULATORY"/>
    <property type="match status" value="1"/>
</dbReference>
<dbReference type="CDD" id="cd16922">
    <property type="entry name" value="HATPase_EvgS-ArcB-TorS-like"/>
    <property type="match status" value="1"/>
</dbReference>
<feature type="domain" description="HTH araC/xylS-type" evidence="13">
    <location>
        <begin position="1325"/>
        <end position="1424"/>
    </location>
</feature>
<dbReference type="SUPFAM" id="SSF63829">
    <property type="entry name" value="Calcium-dependent phosphotriesterase"/>
    <property type="match status" value="2"/>
</dbReference>
<dbReference type="Pfam" id="PF00072">
    <property type="entry name" value="Response_reg"/>
    <property type="match status" value="1"/>
</dbReference>
<dbReference type="SUPFAM" id="SSF46689">
    <property type="entry name" value="Homeodomain-like"/>
    <property type="match status" value="1"/>
</dbReference>
<evidence type="ECO:0000313" key="16">
    <source>
        <dbReference type="EMBL" id="ATP55790.1"/>
    </source>
</evidence>
<keyword evidence="11" id="KW-0804">Transcription</keyword>
<dbReference type="FunFam" id="3.30.565.10:FF:000037">
    <property type="entry name" value="Hybrid sensor histidine kinase/response regulator"/>
    <property type="match status" value="1"/>
</dbReference>
<dbReference type="PANTHER" id="PTHR43547">
    <property type="entry name" value="TWO-COMPONENT HISTIDINE KINASE"/>
    <property type="match status" value="1"/>
</dbReference>
<dbReference type="Pfam" id="PF12833">
    <property type="entry name" value="HTH_18"/>
    <property type="match status" value="1"/>
</dbReference>
<proteinExistence type="predicted"/>
<dbReference type="SUPFAM" id="SSF52172">
    <property type="entry name" value="CheY-like"/>
    <property type="match status" value="1"/>
</dbReference>
<evidence type="ECO:0000256" key="12">
    <source>
        <dbReference type="PROSITE-ProRule" id="PRU00169"/>
    </source>
</evidence>
<dbReference type="InterPro" id="IPR011006">
    <property type="entry name" value="CheY-like_superfamily"/>
</dbReference>
<dbReference type="Pfam" id="PF07495">
    <property type="entry name" value="Y_Y_Y"/>
    <property type="match status" value="1"/>
</dbReference>
<feature type="domain" description="Histidine kinase" evidence="14">
    <location>
        <begin position="902"/>
        <end position="1127"/>
    </location>
</feature>
<dbReference type="Pfam" id="PF00512">
    <property type="entry name" value="HisKA"/>
    <property type="match status" value="1"/>
</dbReference>
<keyword evidence="3 12" id="KW-0597">Phosphoprotein</keyword>
<evidence type="ECO:0000313" key="17">
    <source>
        <dbReference type="Proteomes" id="UP000223749"/>
    </source>
</evidence>
<name>A0A2D1U2E9_9SPHI</name>
<keyword evidence="4" id="KW-0808">Transferase</keyword>
<dbReference type="PRINTS" id="PR00344">
    <property type="entry name" value="BCTRLSENSOR"/>
</dbReference>
<accession>A0A2D1U2E9</accession>
<dbReference type="InterPro" id="IPR018060">
    <property type="entry name" value="HTH_AraC"/>
</dbReference>
<evidence type="ECO:0000256" key="8">
    <source>
        <dbReference type="ARBA" id="ARBA00023012"/>
    </source>
</evidence>
<dbReference type="SMART" id="SM00342">
    <property type="entry name" value="HTH_ARAC"/>
    <property type="match status" value="1"/>
</dbReference>
<dbReference type="SUPFAM" id="SSF55874">
    <property type="entry name" value="ATPase domain of HSP90 chaperone/DNA topoisomerase II/histidine kinase"/>
    <property type="match status" value="1"/>
</dbReference>
<dbReference type="PROSITE" id="PS50109">
    <property type="entry name" value="HIS_KIN"/>
    <property type="match status" value="1"/>
</dbReference>
<dbReference type="InterPro" id="IPR036097">
    <property type="entry name" value="HisK_dim/P_sf"/>
</dbReference>
<keyword evidence="5" id="KW-0547">Nucleotide-binding</keyword>
<dbReference type="Gene3D" id="2.130.10.10">
    <property type="entry name" value="YVTN repeat-like/Quinoprotein amine dehydrogenase"/>
    <property type="match status" value="2"/>
</dbReference>
<dbReference type="SMART" id="SM00387">
    <property type="entry name" value="HATPase_c"/>
    <property type="match status" value="1"/>
</dbReference>
<dbReference type="Gene3D" id="1.10.10.60">
    <property type="entry name" value="Homeodomain-like"/>
    <property type="match status" value="1"/>
</dbReference>
<dbReference type="Gene3D" id="1.10.287.130">
    <property type="match status" value="1"/>
</dbReference>
<dbReference type="GO" id="GO:0043565">
    <property type="term" value="F:sequence-specific DNA binding"/>
    <property type="evidence" value="ECO:0007669"/>
    <property type="project" value="InterPro"/>
</dbReference>
<evidence type="ECO:0000256" key="4">
    <source>
        <dbReference type="ARBA" id="ARBA00022679"/>
    </source>
</evidence>
<keyword evidence="7" id="KW-0067">ATP-binding</keyword>
<dbReference type="Gene3D" id="3.40.50.2300">
    <property type="match status" value="1"/>
</dbReference>
<dbReference type="GO" id="GO:0003700">
    <property type="term" value="F:DNA-binding transcription factor activity"/>
    <property type="evidence" value="ECO:0007669"/>
    <property type="project" value="InterPro"/>
</dbReference>
<dbReference type="CDD" id="cd17574">
    <property type="entry name" value="REC_OmpR"/>
    <property type="match status" value="1"/>
</dbReference>
<dbReference type="InterPro" id="IPR001789">
    <property type="entry name" value="Sig_transdc_resp-reg_receiver"/>
</dbReference>
<evidence type="ECO:0000256" key="5">
    <source>
        <dbReference type="ARBA" id="ARBA00022741"/>
    </source>
</evidence>
<evidence type="ECO:0000256" key="11">
    <source>
        <dbReference type="ARBA" id="ARBA00023163"/>
    </source>
</evidence>
<dbReference type="Gene3D" id="2.60.40.10">
    <property type="entry name" value="Immunoglobulins"/>
    <property type="match status" value="1"/>
</dbReference>
<dbReference type="InterPro" id="IPR003594">
    <property type="entry name" value="HATPase_dom"/>
</dbReference>
<evidence type="ECO:0000259" key="15">
    <source>
        <dbReference type="PROSITE" id="PS50110"/>
    </source>
</evidence>
<dbReference type="InterPro" id="IPR004358">
    <property type="entry name" value="Sig_transdc_His_kin-like_C"/>
</dbReference>
<keyword evidence="17" id="KW-1185">Reference proteome</keyword>
<reference evidence="16 17" key="1">
    <citation type="submission" date="2017-10" db="EMBL/GenBank/DDBJ databases">
        <title>Whole genome of Pedobacter ginsengisoli T01R-27 isolated from tomato rhizosphere.</title>
        <authorList>
            <person name="Weon H.-Y."/>
            <person name="Lee S.A."/>
            <person name="Sang M.K."/>
            <person name="Song J."/>
        </authorList>
    </citation>
    <scope>NUCLEOTIDE SEQUENCE [LARGE SCALE GENOMIC DNA]</scope>
    <source>
        <strain evidence="16 17">T01R-27</strain>
    </source>
</reference>
<dbReference type="KEGG" id="pgs:CPT03_04570"/>
<keyword evidence="10" id="KW-0238">DNA-binding</keyword>
<dbReference type="SMART" id="SM00448">
    <property type="entry name" value="REC"/>
    <property type="match status" value="1"/>
</dbReference>
<dbReference type="SUPFAM" id="SSF47384">
    <property type="entry name" value="Homodimeric domain of signal transducing histidine kinase"/>
    <property type="match status" value="1"/>
</dbReference>
<sequence length="1426" mass="160347">MRNFSAFNAIFSAFLSDKLCINRINSAFLSKSVKLYTSFTQKKEKAGYLYSQMSKPQTLLTFLFLVVSVFRSPVSAQTNSGFELISTTQGLSQGLINDMLQDKEGFIWIATKGGLNRYDGYTFKTFTTDPQDDNSISSNSTSNLLEDSKGRLWVGTYDGGVNVYNKKTGHFFRIVQKSGNSLGLSSNRIVSAMAELPDGKILLYPDGGRLSIISLSDAGKLAIITLRVPENRTVFSIGKDDKGFIWVGFTDYSIYIFNPSTLGLSPLYDGKHFTNLIEKTGRFISAKFSQGLDPFIIPPIREELIDSLGQLNANMIGKGRKGELIIGNRFPLKMGASGCNHYDFTGIKVGDSMKDVYARNLKTNVKDQNIRCLLLDRSGVLWVGTMGHGIYKFRIRNNRFNHILPSLSVQRLTIWDTDMIYVQGWRDAKLINSAGKEIINPVKPFIFNAHTNVLKTKKGDYWVYWNGIGKLFRYNADRKLMATYAQQVNVTPTEQLQPIIEDRSHRVWLCGANGTLARIDPNTGKLLKFSINIKQYTGTSALTQTTAFYEDTKGIFWLATEHGFARLQFAGDATGPKMKWFKNIPGNGNSLSYNYVSWFMDDPVNPNYLWVSTKGGGLNRMQKSTGNFVHYTSKEGLPNDVVYGTLTDKAGNIWGSTNRGLFCMLAAKKENNAGADFRIFNTSDGLQADEFNTNAICKLDNGDLAFGGVNGINIFNPQKVLDASFTPNVFITSIQIGNKILVPYDQTKVLKETIENTRSITLSYLQDVVTLEFSSLDFTAPQQNKYRYQLVGIDKEWVESGTRRSATYLHLPAGNYTFKVQGSNSQGIWSTKIAQLKIQVLPPWWLSWWAYLAYALIVALSIRRYLKFNINKAKLQSQLNYEQLEAKRMKELDSIKTQLYTNITHEFRTPITVILGMAQQVIEKPGELFENRMDMIVRNGRSLLNLVNQMLDLSKLETGKMKLQLSNGDVIHFLRYVVESFHSLAESQQKQLHFLTDIDTLYMENDLEKLRQIVSNLLSNAIKFTPEKGNIYISVAENMQVANIGSSALIIKVKDTGIGIPADQLQYVFDRFYQLDNSHTRKMEGTGIGLALTKELVKLMGGDITVKSPPKGALTGSEFTVSLPLKKVDTITEDVFNVDNDYQISSTDPVPSIALPVIVDEENHTNVPLILLVEDNADVVAYTASCLSEYRLVVGKDGGEGFDIATEMTPDLIITDVMMPIMDGFELTAKLRYTENTSHIPIIMLTAKADIGSKIDGLQHGADVYLEKPFNKKELLVRIKKLLEMRKNLQQHYLRKAGIHVGTLMEYMIMPDKVHGQAIEDGFVKRVRESVEQNLTDVSFTVEKLSKLVFMSHSQLHRKLDALTGCSPNKFIRMIRLKKAKELLQDPSNSIASVAMDCGYEDPGYFARVFKQEYNVTPQKWRASSH</sequence>
<evidence type="ECO:0000259" key="13">
    <source>
        <dbReference type="PROSITE" id="PS01124"/>
    </source>
</evidence>
<dbReference type="EMBL" id="CP024091">
    <property type="protein sequence ID" value="ATP55790.1"/>
    <property type="molecule type" value="Genomic_DNA"/>
</dbReference>
<dbReference type="InterPro" id="IPR018062">
    <property type="entry name" value="HTH_AraC-typ_CS"/>
</dbReference>
<keyword evidence="8" id="KW-0902">Two-component regulatory system</keyword>
<dbReference type="EC" id="2.7.13.3" evidence="2"/>
<gene>
    <name evidence="16" type="ORF">CPT03_04570</name>
</gene>
<keyword evidence="9" id="KW-0805">Transcription regulation</keyword>
<dbReference type="InterPro" id="IPR015943">
    <property type="entry name" value="WD40/YVTN_repeat-like_dom_sf"/>
</dbReference>
<evidence type="ECO:0000256" key="6">
    <source>
        <dbReference type="ARBA" id="ARBA00022777"/>
    </source>
</evidence>
<feature type="domain" description="Response regulatory" evidence="15">
    <location>
        <begin position="1169"/>
        <end position="1283"/>
    </location>
</feature>
<dbReference type="CDD" id="cd00082">
    <property type="entry name" value="HisKA"/>
    <property type="match status" value="1"/>
</dbReference>
<dbReference type="PROSITE" id="PS00041">
    <property type="entry name" value="HTH_ARAC_FAMILY_1"/>
    <property type="match status" value="1"/>
</dbReference>
<dbReference type="InterPro" id="IPR013783">
    <property type="entry name" value="Ig-like_fold"/>
</dbReference>
<keyword evidence="6" id="KW-0418">Kinase</keyword>
<dbReference type="FunFam" id="2.60.40.10:FF:000791">
    <property type="entry name" value="Two-component system sensor histidine kinase/response regulator"/>
    <property type="match status" value="1"/>
</dbReference>
<dbReference type="PROSITE" id="PS01124">
    <property type="entry name" value="HTH_ARAC_FAMILY_2"/>
    <property type="match status" value="1"/>
</dbReference>
<evidence type="ECO:0000256" key="3">
    <source>
        <dbReference type="ARBA" id="ARBA00022553"/>
    </source>
</evidence>
<organism evidence="16 17">
    <name type="scientific">Pedobacter ginsengisoli</name>
    <dbReference type="NCBI Taxonomy" id="363852"/>
    <lineage>
        <taxon>Bacteria</taxon>
        <taxon>Pseudomonadati</taxon>
        <taxon>Bacteroidota</taxon>
        <taxon>Sphingobacteriia</taxon>
        <taxon>Sphingobacteriales</taxon>
        <taxon>Sphingobacteriaceae</taxon>
        <taxon>Pedobacter</taxon>
    </lineage>
</organism>
<dbReference type="GO" id="GO:0005524">
    <property type="term" value="F:ATP binding"/>
    <property type="evidence" value="ECO:0007669"/>
    <property type="project" value="UniProtKB-KW"/>
</dbReference>
<protein>
    <recommendedName>
        <fullName evidence="2">histidine kinase</fullName>
        <ecNumber evidence="2">2.7.13.3</ecNumber>
    </recommendedName>
</protein>
<evidence type="ECO:0000256" key="9">
    <source>
        <dbReference type="ARBA" id="ARBA00023015"/>
    </source>
</evidence>
<dbReference type="GO" id="GO:0000155">
    <property type="term" value="F:phosphorelay sensor kinase activity"/>
    <property type="evidence" value="ECO:0007669"/>
    <property type="project" value="InterPro"/>
</dbReference>
<dbReference type="InterPro" id="IPR011123">
    <property type="entry name" value="Y_Y_Y"/>
</dbReference>
<evidence type="ECO:0000256" key="1">
    <source>
        <dbReference type="ARBA" id="ARBA00000085"/>
    </source>
</evidence>
<evidence type="ECO:0000256" key="7">
    <source>
        <dbReference type="ARBA" id="ARBA00022840"/>
    </source>
</evidence>
<feature type="modified residue" description="4-aspartylphosphate" evidence="12">
    <location>
        <position position="1216"/>
    </location>
</feature>
<dbReference type="InterPro" id="IPR036890">
    <property type="entry name" value="HATPase_C_sf"/>
</dbReference>
<dbReference type="SMART" id="SM00388">
    <property type="entry name" value="HisKA"/>
    <property type="match status" value="1"/>
</dbReference>
<dbReference type="Proteomes" id="UP000223749">
    <property type="component" value="Chromosome"/>
</dbReference>
<evidence type="ECO:0000259" key="14">
    <source>
        <dbReference type="PROSITE" id="PS50109"/>
    </source>
</evidence>
<dbReference type="InterPro" id="IPR003661">
    <property type="entry name" value="HisK_dim/P_dom"/>
</dbReference>
<dbReference type="InterPro" id="IPR011110">
    <property type="entry name" value="Reg_prop"/>
</dbReference>
<dbReference type="PANTHER" id="PTHR43547:SF2">
    <property type="entry name" value="HYBRID SIGNAL TRANSDUCTION HISTIDINE KINASE C"/>
    <property type="match status" value="1"/>
</dbReference>
<comment type="catalytic activity">
    <reaction evidence="1">
        <text>ATP + protein L-histidine = ADP + protein N-phospho-L-histidine.</text>
        <dbReference type="EC" id="2.7.13.3"/>
    </reaction>
</comment>
<dbReference type="Pfam" id="PF07494">
    <property type="entry name" value="Reg_prop"/>
    <property type="match status" value="3"/>
</dbReference>
<dbReference type="InterPro" id="IPR009057">
    <property type="entry name" value="Homeodomain-like_sf"/>
</dbReference>
<dbReference type="Pfam" id="PF02518">
    <property type="entry name" value="HATPase_c"/>
    <property type="match status" value="1"/>
</dbReference>
<evidence type="ECO:0000256" key="2">
    <source>
        <dbReference type="ARBA" id="ARBA00012438"/>
    </source>
</evidence>
<dbReference type="InterPro" id="IPR005467">
    <property type="entry name" value="His_kinase_dom"/>
</dbReference>